<gene>
    <name evidence="1" type="ORF">NCTC13032_01194</name>
</gene>
<dbReference type="STRING" id="83655.APT61_18445"/>
<reference evidence="1 2" key="1">
    <citation type="submission" date="2019-05" db="EMBL/GenBank/DDBJ databases">
        <authorList>
            <consortium name="Pathogen Informatics"/>
        </authorList>
    </citation>
    <scope>NUCLEOTIDE SEQUENCE [LARGE SCALE GENOMIC DNA]</scope>
    <source>
        <strain evidence="1 2">NCTC13032</strain>
    </source>
</reference>
<name>A0A4U9HJ08_9ENTR</name>
<protein>
    <submittedName>
        <fullName evidence="1">Uncharacterized protein</fullName>
    </submittedName>
</protein>
<dbReference type="EMBL" id="LR590464">
    <property type="protein sequence ID" value="VTP64128.1"/>
    <property type="molecule type" value="Genomic_DNA"/>
</dbReference>
<dbReference type="PROSITE" id="PS51257">
    <property type="entry name" value="PROKAR_LIPOPROTEIN"/>
    <property type="match status" value="1"/>
</dbReference>
<proteinExistence type="predicted"/>
<evidence type="ECO:0000313" key="2">
    <source>
        <dbReference type="Proteomes" id="UP000310719"/>
    </source>
</evidence>
<organism evidence="1 2">
    <name type="scientific">Leclercia adecarboxylata</name>
    <dbReference type="NCBI Taxonomy" id="83655"/>
    <lineage>
        <taxon>Bacteria</taxon>
        <taxon>Pseudomonadati</taxon>
        <taxon>Pseudomonadota</taxon>
        <taxon>Gammaproteobacteria</taxon>
        <taxon>Enterobacterales</taxon>
        <taxon>Enterobacteriaceae</taxon>
        <taxon>Leclercia</taxon>
    </lineage>
</organism>
<sequence length="64" mass="7418">MLTLNFRDVLVEAMKTFFRTILFSTLMMSCANSYALSENEAEDMADLTAVFCIPEKRLWLPEFT</sequence>
<accession>A0A4U9HJ08</accession>
<dbReference type="Proteomes" id="UP000310719">
    <property type="component" value="Chromosome"/>
</dbReference>
<evidence type="ECO:0000313" key="1">
    <source>
        <dbReference type="EMBL" id="VTP64128.1"/>
    </source>
</evidence>
<dbReference type="AlphaFoldDB" id="A0A4U9HJ08"/>